<name>A0A4Q0T3K7_9BACT</name>
<protein>
    <submittedName>
        <fullName evidence="13">Ferric siderophore transport system, periplasmic binding protein TonB</fullName>
    </submittedName>
</protein>
<keyword evidence="9 11" id="KW-0472">Membrane</keyword>
<comment type="similarity">
    <text evidence="2">Belongs to the TonB family.</text>
</comment>
<dbReference type="SUPFAM" id="SSF74653">
    <property type="entry name" value="TolA/TonB C-terminal domain"/>
    <property type="match status" value="1"/>
</dbReference>
<dbReference type="EMBL" id="RDSM01000002">
    <property type="protein sequence ID" value="RXH56569.1"/>
    <property type="molecule type" value="Genomic_DNA"/>
</dbReference>
<evidence type="ECO:0000256" key="6">
    <source>
        <dbReference type="ARBA" id="ARBA00022692"/>
    </source>
</evidence>
<keyword evidence="7" id="KW-0653">Protein transport</keyword>
<dbReference type="Proteomes" id="UP000289437">
    <property type="component" value="Unassembled WGS sequence"/>
</dbReference>
<evidence type="ECO:0000313" key="14">
    <source>
        <dbReference type="Proteomes" id="UP000289437"/>
    </source>
</evidence>
<keyword evidence="8 11" id="KW-1133">Transmembrane helix</keyword>
<evidence type="ECO:0000256" key="1">
    <source>
        <dbReference type="ARBA" id="ARBA00004383"/>
    </source>
</evidence>
<evidence type="ECO:0000256" key="8">
    <source>
        <dbReference type="ARBA" id="ARBA00022989"/>
    </source>
</evidence>
<dbReference type="GO" id="GO:0005886">
    <property type="term" value="C:plasma membrane"/>
    <property type="evidence" value="ECO:0007669"/>
    <property type="project" value="UniProtKB-SubCell"/>
</dbReference>
<feature type="region of interest" description="Disordered" evidence="10">
    <location>
        <begin position="84"/>
        <end position="148"/>
    </location>
</feature>
<comment type="caution">
    <text evidence="13">The sequence shown here is derived from an EMBL/GenBank/DDBJ whole genome shotgun (WGS) entry which is preliminary data.</text>
</comment>
<sequence>MATQPSNWSRSSPIPRPNTGVDLAWSIVLHAAIAGVLVGYAYLHIPHGKTWGDSSPTAGAIQATMVATLPLPPKQPVKEDNVLASETPSPAPVVEKEKTIPPPNPKDIPVVVKTPPKTKPVKVAEKQADPIKHPELKPPPPTKATTGETSGMRIAQATIQLKNGTASVTVQDRSFGARFAYYVEAVNRRVSQNWYTQEADPRASQGKRTTVLFDIDREGTPSNVRVENRSGSPSLDTSAVRAVQRVDGFGPLPQGDHITVEFSFDYKQ</sequence>
<accession>A0A4Q0T3K7</accession>
<reference evidence="14" key="2">
    <citation type="submission" date="2019-02" db="EMBL/GenBank/DDBJ databases">
        <title>Granulicella sibirica sp. nov., a psychrotolerant acidobacterium isolated from an organic soil layer in forested tundra, West Siberia.</title>
        <authorList>
            <person name="Oshkin I.Y."/>
            <person name="Kulichevskaya I.S."/>
            <person name="Rijpstra W.I.C."/>
            <person name="Sinninghe Damste J.S."/>
            <person name="Rakitin A.L."/>
            <person name="Ravin N.V."/>
            <person name="Dedysh S.N."/>
        </authorList>
    </citation>
    <scope>NUCLEOTIDE SEQUENCE [LARGE SCALE GENOMIC DNA]</scope>
    <source>
        <strain evidence="14">AF10</strain>
    </source>
</reference>
<reference evidence="13 14" key="1">
    <citation type="submission" date="2018-11" db="EMBL/GenBank/DDBJ databases">
        <authorList>
            <person name="Mardanov A.V."/>
            <person name="Ravin N.V."/>
            <person name="Dedysh S.N."/>
        </authorList>
    </citation>
    <scope>NUCLEOTIDE SEQUENCE [LARGE SCALE GENOMIC DNA]</scope>
    <source>
        <strain evidence="13 14">AF10</strain>
    </source>
</reference>
<evidence type="ECO:0000256" key="4">
    <source>
        <dbReference type="ARBA" id="ARBA00022475"/>
    </source>
</evidence>
<organism evidence="13 14">
    <name type="scientific">Granulicella sibirica</name>
    <dbReference type="NCBI Taxonomy" id="2479048"/>
    <lineage>
        <taxon>Bacteria</taxon>
        <taxon>Pseudomonadati</taxon>
        <taxon>Acidobacteriota</taxon>
        <taxon>Terriglobia</taxon>
        <taxon>Terriglobales</taxon>
        <taxon>Acidobacteriaceae</taxon>
        <taxon>Granulicella</taxon>
    </lineage>
</organism>
<evidence type="ECO:0000313" key="13">
    <source>
        <dbReference type="EMBL" id="RXH56569.1"/>
    </source>
</evidence>
<evidence type="ECO:0000256" key="10">
    <source>
        <dbReference type="SAM" id="MobiDB-lite"/>
    </source>
</evidence>
<keyword evidence="3" id="KW-0813">Transport</keyword>
<dbReference type="NCBIfam" id="TIGR01352">
    <property type="entry name" value="tonB_Cterm"/>
    <property type="match status" value="1"/>
</dbReference>
<keyword evidence="6 11" id="KW-0812">Transmembrane</keyword>
<dbReference type="GO" id="GO:0055085">
    <property type="term" value="P:transmembrane transport"/>
    <property type="evidence" value="ECO:0007669"/>
    <property type="project" value="InterPro"/>
</dbReference>
<dbReference type="PROSITE" id="PS52015">
    <property type="entry name" value="TONB_CTD"/>
    <property type="match status" value="1"/>
</dbReference>
<evidence type="ECO:0000256" key="5">
    <source>
        <dbReference type="ARBA" id="ARBA00022519"/>
    </source>
</evidence>
<feature type="compositionally biased region" description="Basic and acidic residues" evidence="10">
    <location>
        <begin position="122"/>
        <end position="136"/>
    </location>
</feature>
<evidence type="ECO:0000259" key="12">
    <source>
        <dbReference type="PROSITE" id="PS52015"/>
    </source>
</evidence>
<dbReference type="Pfam" id="PF13103">
    <property type="entry name" value="TonB_2"/>
    <property type="match status" value="1"/>
</dbReference>
<keyword evidence="4" id="KW-1003">Cell membrane</keyword>
<evidence type="ECO:0000256" key="11">
    <source>
        <dbReference type="SAM" id="Phobius"/>
    </source>
</evidence>
<dbReference type="RefSeq" id="WP_128914006.1">
    <property type="nucleotide sequence ID" value="NZ_RDSM01000002.1"/>
</dbReference>
<evidence type="ECO:0000256" key="3">
    <source>
        <dbReference type="ARBA" id="ARBA00022448"/>
    </source>
</evidence>
<dbReference type="PANTHER" id="PTHR33446">
    <property type="entry name" value="PROTEIN TONB-RELATED"/>
    <property type="match status" value="1"/>
</dbReference>
<dbReference type="AlphaFoldDB" id="A0A4Q0T3K7"/>
<dbReference type="InterPro" id="IPR037682">
    <property type="entry name" value="TonB_C"/>
</dbReference>
<gene>
    <name evidence="13" type="ORF">GRAN_3426</name>
</gene>
<dbReference type="InterPro" id="IPR006260">
    <property type="entry name" value="TonB/TolA_C"/>
</dbReference>
<feature type="domain" description="TonB C-terminal" evidence="12">
    <location>
        <begin position="180"/>
        <end position="268"/>
    </location>
</feature>
<evidence type="ECO:0000256" key="9">
    <source>
        <dbReference type="ARBA" id="ARBA00023136"/>
    </source>
</evidence>
<proteinExistence type="inferred from homology"/>
<evidence type="ECO:0000256" key="2">
    <source>
        <dbReference type="ARBA" id="ARBA00006555"/>
    </source>
</evidence>
<dbReference type="InterPro" id="IPR051045">
    <property type="entry name" value="TonB-dependent_transducer"/>
</dbReference>
<feature type="transmembrane region" description="Helical" evidence="11">
    <location>
        <begin position="23"/>
        <end position="43"/>
    </location>
</feature>
<comment type="subcellular location">
    <subcellularLocation>
        <location evidence="1">Cell inner membrane</location>
        <topology evidence="1">Single-pass membrane protein</topology>
        <orientation evidence="1">Periplasmic side</orientation>
    </subcellularLocation>
</comment>
<evidence type="ECO:0000256" key="7">
    <source>
        <dbReference type="ARBA" id="ARBA00022927"/>
    </source>
</evidence>
<dbReference type="GO" id="GO:0015031">
    <property type="term" value="P:protein transport"/>
    <property type="evidence" value="ECO:0007669"/>
    <property type="project" value="UniProtKB-KW"/>
</dbReference>
<dbReference type="Gene3D" id="3.30.1150.10">
    <property type="match status" value="1"/>
</dbReference>
<dbReference type="OrthoDB" id="119084at2"/>
<keyword evidence="14" id="KW-1185">Reference proteome</keyword>
<keyword evidence="5" id="KW-0997">Cell inner membrane</keyword>